<dbReference type="Pfam" id="PF00512">
    <property type="entry name" value="HisKA"/>
    <property type="match status" value="1"/>
</dbReference>
<dbReference type="NCBIfam" id="TIGR00229">
    <property type="entry name" value="sensory_box"/>
    <property type="match status" value="1"/>
</dbReference>
<dbReference type="EC" id="2.7.13.3" evidence="2"/>
<keyword evidence="6" id="KW-0812">Transmembrane</keyword>
<dbReference type="SUPFAM" id="SSF55874">
    <property type="entry name" value="ATPase domain of HSP90 chaperone/DNA topoisomerase II/histidine kinase"/>
    <property type="match status" value="1"/>
</dbReference>
<dbReference type="InterPro" id="IPR003594">
    <property type="entry name" value="HATPase_dom"/>
</dbReference>
<comment type="catalytic activity">
    <reaction evidence="1">
        <text>ATP + protein L-histidine = ADP + protein N-phospho-L-histidine.</text>
        <dbReference type="EC" id="2.7.13.3"/>
    </reaction>
</comment>
<dbReference type="PRINTS" id="PR00344">
    <property type="entry name" value="BCTRLSENSOR"/>
</dbReference>
<dbReference type="SMART" id="SM00388">
    <property type="entry name" value="HisKA"/>
    <property type="match status" value="1"/>
</dbReference>
<dbReference type="Gene3D" id="3.30.450.20">
    <property type="entry name" value="PAS domain"/>
    <property type="match status" value="1"/>
</dbReference>
<dbReference type="InterPro" id="IPR003661">
    <property type="entry name" value="HisK_dim/P_dom"/>
</dbReference>
<keyword evidence="3" id="KW-0597">Phosphoprotein</keyword>
<accession>A0A2U8QRF1</accession>
<dbReference type="InterPro" id="IPR000014">
    <property type="entry name" value="PAS"/>
</dbReference>
<protein>
    <recommendedName>
        <fullName evidence="2">histidine kinase</fullName>
        <ecNumber evidence="2">2.7.13.3</ecNumber>
    </recommendedName>
</protein>
<dbReference type="CDD" id="cd00082">
    <property type="entry name" value="HisKA"/>
    <property type="match status" value="1"/>
</dbReference>
<evidence type="ECO:0000313" key="8">
    <source>
        <dbReference type="EMBL" id="AWM12730.1"/>
    </source>
</evidence>
<gene>
    <name evidence="8" type="ORF">DI487_01815</name>
</gene>
<dbReference type="AlphaFoldDB" id="A0A2U8QRF1"/>
<evidence type="ECO:0000259" key="7">
    <source>
        <dbReference type="PROSITE" id="PS50109"/>
    </source>
</evidence>
<evidence type="ECO:0000256" key="5">
    <source>
        <dbReference type="ARBA" id="ARBA00022777"/>
    </source>
</evidence>
<dbReference type="SUPFAM" id="SSF55785">
    <property type="entry name" value="PYP-like sensor domain (PAS domain)"/>
    <property type="match status" value="1"/>
</dbReference>
<dbReference type="InterPro" id="IPR004358">
    <property type="entry name" value="Sig_transdc_His_kin-like_C"/>
</dbReference>
<sequence length="588" mass="68874">MLNSKFFNSFSFIKGIFYTALFVLIFLASITYRHIKELENIRESMLKTYEVSLELEKLISYIKDAETSDRGFVLSNDSTFLEPYSNARDKVNNSFFILRKATEKDTLQQVHLNTIYNLVDRRFVYFKKEFSTRYEFQDNLRTGKQIMDSLRLEVNQMITNEKKQIHNNDRIYRISKSNTPLILFSTFLISILTIVLGYLKISKNYRRILKSNRQLKIYDELSNQSQKLGNYGTWIYHISKNEFLFSENYFNLFGLNPKTTPHKMDSFRTLIVTEDKEKYQKSFEDSLSRTDAPSITFKIKRKDTGELRYLRTKAKLITDKNGIKSLICTTRDITDDYKKALLIEERNQELEKTNMELLEFNHVASHDLQEPLRKIQTFISRIEDKETENLSENGKLYFDRIKSAASRMRILIDDLLQYSRSSRSQETFTSVDLNLMLSNSIAELSETISEQNADIRYPELPIVKGVEFQLEQLFTNLIGNAIKYRKPEVDPVIKITWEEITASKETDIADNTNRKYIKIKFADNGIGFEQEFAEKIFNLFQRLHSKTDYPGTGVGLAICKKIVENHRGYILAKSIPNEGTEFIIYLPS</sequence>
<dbReference type="Pfam" id="PF05227">
    <property type="entry name" value="CHASE3"/>
    <property type="match status" value="1"/>
</dbReference>
<dbReference type="InterPro" id="IPR013655">
    <property type="entry name" value="PAS_fold_3"/>
</dbReference>
<evidence type="ECO:0000256" key="4">
    <source>
        <dbReference type="ARBA" id="ARBA00022679"/>
    </source>
</evidence>
<keyword evidence="4" id="KW-0808">Transferase</keyword>
<dbReference type="Gene3D" id="1.10.287.130">
    <property type="match status" value="1"/>
</dbReference>
<keyword evidence="5 8" id="KW-0418">Kinase</keyword>
<dbReference type="PROSITE" id="PS50109">
    <property type="entry name" value="HIS_KIN"/>
    <property type="match status" value="1"/>
</dbReference>
<evidence type="ECO:0000256" key="2">
    <source>
        <dbReference type="ARBA" id="ARBA00012438"/>
    </source>
</evidence>
<keyword evidence="6" id="KW-0472">Membrane</keyword>
<dbReference type="OrthoDB" id="9124519at2"/>
<organism evidence="8 9">
    <name type="scientific">Flavobacterium sediminis</name>
    <dbReference type="NCBI Taxonomy" id="2201181"/>
    <lineage>
        <taxon>Bacteria</taxon>
        <taxon>Pseudomonadati</taxon>
        <taxon>Bacteroidota</taxon>
        <taxon>Flavobacteriia</taxon>
        <taxon>Flavobacteriales</taxon>
        <taxon>Flavobacteriaceae</taxon>
        <taxon>Flavobacterium</taxon>
    </lineage>
</organism>
<dbReference type="CDD" id="cd00130">
    <property type="entry name" value="PAS"/>
    <property type="match status" value="1"/>
</dbReference>
<feature type="domain" description="Histidine kinase" evidence="7">
    <location>
        <begin position="363"/>
        <end position="588"/>
    </location>
</feature>
<dbReference type="InterPro" id="IPR052162">
    <property type="entry name" value="Sensor_kinase/Photoreceptor"/>
</dbReference>
<dbReference type="SUPFAM" id="SSF47384">
    <property type="entry name" value="Homodimeric domain of signal transducing histidine kinase"/>
    <property type="match status" value="1"/>
</dbReference>
<dbReference type="GO" id="GO:0000155">
    <property type="term" value="F:phosphorelay sensor kinase activity"/>
    <property type="evidence" value="ECO:0007669"/>
    <property type="project" value="InterPro"/>
</dbReference>
<dbReference type="InterPro" id="IPR036890">
    <property type="entry name" value="HATPase_C_sf"/>
</dbReference>
<reference evidence="8 9" key="1">
    <citation type="submission" date="2018-05" db="EMBL/GenBank/DDBJ databases">
        <title>Flavobacterium sp. MEBiC07310.</title>
        <authorList>
            <person name="Baek K."/>
        </authorList>
    </citation>
    <scope>NUCLEOTIDE SEQUENCE [LARGE SCALE GENOMIC DNA]</scope>
    <source>
        <strain evidence="8 9">MEBiC07310</strain>
    </source>
</reference>
<dbReference type="InterPro" id="IPR035965">
    <property type="entry name" value="PAS-like_dom_sf"/>
</dbReference>
<proteinExistence type="predicted"/>
<dbReference type="InterPro" id="IPR036097">
    <property type="entry name" value="HisK_dim/P_sf"/>
</dbReference>
<dbReference type="Pfam" id="PF02518">
    <property type="entry name" value="HATPase_c"/>
    <property type="match status" value="1"/>
</dbReference>
<dbReference type="Gene3D" id="3.30.565.10">
    <property type="entry name" value="Histidine kinase-like ATPase, C-terminal domain"/>
    <property type="match status" value="1"/>
</dbReference>
<dbReference type="InterPro" id="IPR005467">
    <property type="entry name" value="His_kinase_dom"/>
</dbReference>
<keyword evidence="9" id="KW-1185">Reference proteome</keyword>
<feature type="transmembrane region" description="Helical" evidence="6">
    <location>
        <begin position="12"/>
        <end position="32"/>
    </location>
</feature>
<dbReference type="PANTHER" id="PTHR43304">
    <property type="entry name" value="PHYTOCHROME-LIKE PROTEIN CPH1"/>
    <property type="match status" value="1"/>
</dbReference>
<feature type="transmembrane region" description="Helical" evidence="6">
    <location>
        <begin position="180"/>
        <end position="199"/>
    </location>
</feature>
<name>A0A2U8QRF1_9FLAO</name>
<evidence type="ECO:0000256" key="1">
    <source>
        <dbReference type="ARBA" id="ARBA00000085"/>
    </source>
</evidence>
<dbReference type="InterPro" id="IPR007891">
    <property type="entry name" value="CHASE3"/>
</dbReference>
<evidence type="ECO:0000313" key="9">
    <source>
        <dbReference type="Proteomes" id="UP000245429"/>
    </source>
</evidence>
<keyword evidence="6" id="KW-1133">Transmembrane helix</keyword>
<dbReference type="Proteomes" id="UP000245429">
    <property type="component" value="Chromosome"/>
</dbReference>
<dbReference type="CDD" id="cd19410">
    <property type="entry name" value="HK9-like_sensor"/>
    <property type="match status" value="1"/>
</dbReference>
<evidence type="ECO:0000256" key="6">
    <source>
        <dbReference type="SAM" id="Phobius"/>
    </source>
</evidence>
<evidence type="ECO:0000256" key="3">
    <source>
        <dbReference type="ARBA" id="ARBA00022553"/>
    </source>
</evidence>
<dbReference type="RefSeq" id="WP_109568139.1">
    <property type="nucleotide sequence ID" value="NZ_CP029463.1"/>
</dbReference>
<dbReference type="EMBL" id="CP029463">
    <property type="protein sequence ID" value="AWM12730.1"/>
    <property type="molecule type" value="Genomic_DNA"/>
</dbReference>
<dbReference type="PANTHER" id="PTHR43304:SF1">
    <property type="entry name" value="PAC DOMAIN-CONTAINING PROTEIN"/>
    <property type="match status" value="1"/>
</dbReference>
<dbReference type="Pfam" id="PF08447">
    <property type="entry name" value="PAS_3"/>
    <property type="match status" value="1"/>
</dbReference>
<dbReference type="SMART" id="SM00387">
    <property type="entry name" value="HATPase_c"/>
    <property type="match status" value="1"/>
</dbReference>
<dbReference type="KEGG" id="fse:DI487_01815"/>